<keyword evidence="3" id="KW-1185">Reference proteome</keyword>
<gene>
    <name evidence="2" type="ORF">PR048_018426</name>
</gene>
<organism evidence="2 3">
    <name type="scientific">Dryococelus australis</name>
    <dbReference type="NCBI Taxonomy" id="614101"/>
    <lineage>
        <taxon>Eukaryota</taxon>
        <taxon>Metazoa</taxon>
        <taxon>Ecdysozoa</taxon>
        <taxon>Arthropoda</taxon>
        <taxon>Hexapoda</taxon>
        <taxon>Insecta</taxon>
        <taxon>Pterygota</taxon>
        <taxon>Neoptera</taxon>
        <taxon>Polyneoptera</taxon>
        <taxon>Phasmatodea</taxon>
        <taxon>Verophasmatodea</taxon>
        <taxon>Anareolatae</taxon>
        <taxon>Phasmatidae</taxon>
        <taxon>Eurycanthinae</taxon>
        <taxon>Dryococelus</taxon>
    </lineage>
</organism>
<accession>A0ABQ9HCE4</accession>
<name>A0ABQ9HCE4_9NEOP</name>
<feature type="region of interest" description="Disordered" evidence="1">
    <location>
        <begin position="822"/>
        <end position="851"/>
    </location>
</feature>
<dbReference type="EMBL" id="JARBHB010000006">
    <property type="protein sequence ID" value="KAJ8881939.1"/>
    <property type="molecule type" value="Genomic_DNA"/>
</dbReference>
<proteinExistence type="predicted"/>
<evidence type="ECO:0000313" key="3">
    <source>
        <dbReference type="Proteomes" id="UP001159363"/>
    </source>
</evidence>
<evidence type="ECO:0000313" key="2">
    <source>
        <dbReference type="EMBL" id="KAJ8881939.1"/>
    </source>
</evidence>
<dbReference type="Proteomes" id="UP001159363">
    <property type="component" value="Chromosome 5"/>
</dbReference>
<reference evidence="2 3" key="1">
    <citation type="submission" date="2023-02" db="EMBL/GenBank/DDBJ databases">
        <title>LHISI_Scaffold_Assembly.</title>
        <authorList>
            <person name="Stuart O.P."/>
            <person name="Cleave R."/>
            <person name="Magrath M.J.L."/>
            <person name="Mikheyev A.S."/>
        </authorList>
    </citation>
    <scope>NUCLEOTIDE SEQUENCE [LARGE SCALE GENOMIC DNA]</scope>
    <source>
        <strain evidence="2">Daus_M_001</strain>
        <tissue evidence="2">Leg muscle</tissue>
    </source>
</reference>
<comment type="caution">
    <text evidence="2">The sequence shown here is derived from an EMBL/GenBank/DDBJ whole genome shotgun (WGS) entry which is preliminary data.</text>
</comment>
<feature type="region of interest" description="Disordered" evidence="1">
    <location>
        <begin position="22"/>
        <end position="46"/>
    </location>
</feature>
<protein>
    <submittedName>
        <fullName evidence="2">Uncharacterized protein</fullName>
    </submittedName>
</protein>
<evidence type="ECO:0000256" key="1">
    <source>
        <dbReference type="SAM" id="MobiDB-lite"/>
    </source>
</evidence>
<sequence>MVLVSLLHLVYHVPRRGRHETGCGEQVRGGGGLAREAGSQRLSGPVCSPAEEQKVFPDLGQSAVNPALPLDPVAASAQTFRRQPLSQLRPPLTVDHHLYLQRPENFAGSFLDKLEFTHLIGIDPTIGLGRRRLRSRLWSRWSNFGACGAGRAIVEKVERLWSTCKVDCGADCGEDCGADFGVDCVVQYRRFWDTWRVAADMRILISILPESGCGHQDQSFSFSGNHLGIANICLPRTIGDQLRTSTVLAASTSLARALGIKASRTIGSHTGIGQSAHRCSDLEERALTVGNVFVFYDGRGKLFVLLLKHKDSTCVKNAIRREYQCDKSRRSYTKQEPHKDEYCTRTFKTSAVAVSHSSAAEDAIVDSIHNIYQAEEELVAKGSCRTLDSVHAIELRTSRATSRIHTCDICGAPFGDNLKRHTGMCKGTIPLLDTRSYGKSSLPADLTCTAISLHESAWCFKLDVENDTVTSKSVENNNVTSNYAGDDVPTTTKRKYVAEIYSMRKKNIDAIMYRKPSVKIDAKSDYSEYPNDLVDRLRWYLKATATILDQNFLLCQSGLPSWKSHCLAEWWLVLGGHVSGQCSANIYLQNDNRHLGTELPALSIRSITLEVAQSIVMADSGQRPCWQTVQRRQPFAQMVAASAVRSLNSGGHTSQPLYSRSVHDDEHGQWDQRMSACTLNGNQTYSLPTYIHRCFGTWLTSAWLVVLTDCLEFGTYIPQWLYGILAPATPLIVGDDNVMHLTAKMVAWQWGGFTMWTLADGGDLGMWRGRTRDKERKGQWSVLVVVPRMECTRKSVCVCGQAVAPRGQERQRWQCYTRSDRSRRLDDAPPPLPVRRWPPKWSRSLAGRQLS</sequence>